<dbReference type="InterPro" id="IPR027080">
    <property type="entry name" value="Unc-13"/>
</dbReference>
<accession>A0A090MYM8</accession>
<dbReference type="GO" id="GO:0017075">
    <property type="term" value="F:syntaxin-1 binding"/>
    <property type="evidence" value="ECO:0007669"/>
    <property type="project" value="TreeGrafter"/>
</dbReference>
<dbReference type="GO" id="GO:0042734">
    <property type="term" value="C:presynaptic membrane"/>
    <property type="evidence" value="ECO:0007669"/>
    <property type="project" value="TreeGrafter"/>
</dbReference>
<gene>
    <name evidence="3 5 6" type="ORF">SRAE_2000212200</name>
</gene>
<evidence type="ECO:0000256" key="1">
    <source>
        <dbReference type="SAM" id="MobiDB-lite"/>
    </source>
</evidence>
<dbReference type="AlphaFoldDB" id="A0A090MYM8"/>
<sequence length="707" mass="83044">MKRQTDPENEMLFKGYSIDEPLNLLVLVKNAVLHGPSEEFHCYVTVKLQNVKSTTPAVKGNNPSWEQEFIFETNRLDQGLLIELWNKGVLWDKLLGVHHIPLTMIPYSPVPGTGYYIGIDKEFEMRNGVTIGSRTPTGHTLMIDVRFELPFDVQEQEIIAFQNKLEALNNINYQNVPSNTIHSTSELIKINTPGRNLGDQVITTENIRNNSLYGNDFSVTEDSNRHPFIRSGISEDSDYTSDVSFPINHHQQNSSTSHWNNQLHPPNGYIQRDAGKYKEENYYMDINCQDMQNISGYNSQFNKKQLNNHNLHEENIYYTNNHNNPENYNDQYNTINNEDMGLNRSYNYDDVNRPSNYYNSMSKYLDDSEYMKNPIEITHPSHEDYFVPNDKNMINEVTCYQNYYPMYQEDDNHQDDISHLNTKDSIDNYSYQNTYQTPLYDGNKYNYEKDLVNTHEYNHGRYDDYKADTPNSSRTIYESDRTNIPYLPSSATPSDSDNRGTPMLRQLSHSQQRRDAFRKDSNHLQMPSDDELINLKINKNQKYDDDSGDFYYQSSNDVDIYHQDDYETVSDTTIKQDWKNDNGNLIIDNTEPLSYNSRSITYNNKKIPEYYVDYDTVPTADSSNDDYNQYYSQKEESEQEKDDYFEEKTTEKPILSKEELEKQNEKIARKNKYKELWKKAYCEVCKQVGLKVSFYIINILKIFNQPY</sequence>
<dbReference type="GO" id="GO:0005516">
    <property type="term" value="F:calmodulin binding"/>
    <property type="evidence" value="ECO:0007669"/>
    <property type="project" value="TreeGrafter"/>
</dbReference>
<dbReference type="Proteomes" id="UP000035682">
    <property type="component" value="Unplaced"/>
</dbReference>
<dbReference type="EMBL" id="LN609529">
    <property type="protein sequence ID" value="CEF67459.1"/>
    <property type="molecule type" value="Genomic_DNA"/>
</dbReference>
<reference evidence="3 4" key="1">
    <citation type="submission" date="2014-09" db="EMBL/GenBank/DDBJ databases">
        <authorList>
            <person name="Martin A.A."/>
        </authorList>
    </citation>
    <scope>NUCLEOTIDE SEQUENCE</scope>
    <source>
        <strain evidence="4">ED321</strain>
        <strain evidence="3">ED321 Heterogonic</strain>
    </source>
</reference>
<reference evidence="5" key="2">
    <citation type="submission" date="2020-12" db="UniProtKB">
        <authorList>
            <consortium name="WormBaseParasite"/>
        </authorList>
    </citation>
    <scope>IDENTIFICATION</scope>
</reference>
<dbReference type="GO" id="GO:0019992">
    <property type="term" value="F:diacylglycerol binding"/>
    <property type="evidence" value="ECO:0007669"/>
    <property type="project" value="InterPro"/>
</dbReference>
<dbReference type="OrthoDB" id="5831756at2759"/>
<feature type="region of interest" description="Disordered" evidence="1">
    <location>
        <begin position="250"/>
        <end position="271"/>
    </location>
</feature>
<feature type="domain" description="C2" evidence="2">
    <location>
        <begin position="6"/>
        <end position="116"/>
    </location>
</feature>
<evidence type="ECO:0000313" key="3">
    <source>
        <dbReference type="EMBL" id="CEF67459.1"/>
    </source>
</evidence>
<dbReference type="GeneID" id="36379824"/>
<dbReference type="GO" id="GO:0099525">
    <property type="term" value="P:presynaptic dense core vesicle exocytosis"/>
    <property type="evidence" value="ECO:0007669"/>
    <property type="project" value="TreeGrafter"/>
</dbReference>
<protein>
    <submittedName>
        <fullName evidence="3 5">C2 domain-containing protein</fullName>
    </submittedName>
</protein>
<dbReference type="WBParaSite" id="SRAE_2000212200.1">
    <property type="protein sequence ID" value="SRAE_2000212200.1"/>
    <property type="gene ID" value="WBGene00262330"/>
</dbReference>
<organism evidence="3">
    <name type="scientific">Strongyloides ratti</name>
    <name type="common">Parasitic roundworm</name>
    <dbReference type="NCBI Taxonomy" id="34506"/>
    <lineage>
        <taxon>Eukaryota</taxon>
        <taxon>Metazoa</taxon>
        <taxon>Ecdysozoa</taxon>
        <taxon>Nematoda</taxon>
        <taxon>Chromadorea</taxon>
        <taxon>Rhabditida</taxon>
        <taxon>Tylenchina</taxon>
        <taxon>Panagrolaimomorpha</taxon>
        <taxon>Strongyloidoidea</taxon>
        <taxon>Strongyloididae</taxon>
        <taxon>Strongyloides</taxon>
    </lineage>
</organism>
<feature type="region of interest" description="Disordered" evidence="1">
    <location>
        <begin position="483"/>
        <end position="524"/>
    </location>
</feature>
<dbReference type="GO" id="GO:0016082">
    <property type="term" value="P:synaptic vesicle priming"/>
    <property type="evidence" value="ECO:0007669"/>
    <property type="project" value="TreeGrafter"/>
</dbReference>
<dbReference type="CTD" id="36379824"/>
<evidence type="ECO:0000259" key="2">
    <source>
        <dbReference type="PROSITE" id="PS50004"/>
    </source>
</evidence>
<dbReference type="Gene3D" id="2.60.40.150">
    <property type="entry name" value="C2 domain"/>
    <property type="match status" value="1"/>
</dbReference>
<dbReference type="Pfam" id="PF00168">
    <property type="entry name" value="C2"/>
    <property type="match status" value="1"/>
</dbReference>
<dbReference type="STRING" id="34506.A0A090MYM8"/>
<dbReference type="RefSeq" id="XP_024506659.1">
    <property type="nucleotide sequence ID" value="XM_024653155.1"/>
</dbReference>
<dbReference type="eggNOG" id="KOG1011">
    <property type="taxonomic scope" value="Eukaryota"/>
</dbReference>
<dbReference type="PANTHER" id="PTHR10480:SF12">
    <property type="entry name" value="UNC-13, ISOFORM E"/>
    <property type="match status" value="1"/>
</dbReference>
<dbReference type="InterPro" id="IPR000008">
    <property type="entry name" value="C2_dom"/>
</dbReference>
<dbReference type="GO" id="GO:0030672">
    <property type="term" value="C:synaptic vesicle membrane"/>
    <property type="evidence" value="ECO:0007669"/>
    <property type="project" value="TreeGrafter"/>
</dbReference>
<dbReference type="GO" id="GO:0043195">
    <property type="term" value="C:terminal bouton"/>
    <property type="evidence" value="ECO:0007669"/>
    <property type="project" value="TreeGrafter"/>
</dbReference>
<feature type="compositionally biased region" description="Polar residues" evidence="1">
    <location>
        <begin position="250"/>
        <end position="264"/>
    </location>
</feature>
<evidence type="ECO:0000313" key="4">
    <source>
        <dbReference type="Proteomes" id="UP000035682"/>
    </source>
</evidence>
<name>A0A090MYM8_STRRB</name>
<dbReference type="InterPro" id="IPR035892">
    <property type="entry name" value="C2_domain_sf"/>
</dbReference>
<dbReference type="PROSITE" id="PS50004">
    <property type="entry name" value="C2"/>
    <property type="match status" value="1"/>
</dbReference>
<keyword evidence="4" id="KW-1185">Reference proteome</keyword>
<dbReference type="WormBase" id="SRAE_2000212200">
    <property type="protein sequence ID" value="SRP03824"/>
    <property type="gene ID" value="WBGene00262330"/>
</dbReference>
<evidence type="ECO:0000313" key="6">
    <source>
        <dbReference type="WormBase" id="SRAE_2000212200"/>
    </source>
</evidence>
<dbReference type="GO" id="GO:0016081">
    <property type="term" value="P:synaptic vesicle docking"/>
    <property type="evidence" value="ECO:0007669"/>
    <property type="project" value="TreeGrafter"/>
</dbReference>
<dbReference type="GO" id="GO:0035249">
    <property type="term" value="P:synaptic transmission, glutamatergic"/>
    <property type="evidence" value="ECO:0007669"/>
    <property type="project" value="TreeGrafter"/>
</dbReference>
<dbReference type="GO" id="GO:0031594">
    <property type="term" value="C:neuromuscular junction"/>
    <property type="evidence" value="ECO:0007669"/>
    <property type="project" value="TreeGrafter"/>
</dbReference>
<dbReference type="PANTHER" id="PTHR10480">
    <property type="entry name" value="PROTEIN UNC-13 HOMOLOG"/>
    <property type="match status" value="1"/>
</dbReference>
<proteinExistence type="predicted"/>
<dbReference type="SUPFAM" id="SSF49562">
    <property type="entry name" value="C2 domain (Calcium/lipid-binding domain, CaLB)"/>
    <property type="match status" value="1"/>
</dbReference>
<evidence type="ECO:0000313" key="5">
    <source>
        <dbReference type="WBParaSite" id="SRAE_2000212200.1"/>
    </source>
</evidence>
<feature type="compositionally biased region" description="Basic and acidic residues" evidence="1">
    <location>
        <begin position="512"/>
        <end position="522"/>
    </location>
</feature>
<dbReference type="SMART" id="SM00239">
    <property type="entry name" value="C2"/>
    <property type="match status" value="1"/>
</dbReference>
<dbReference type="GO" id="GO:0098831">
    <property type="term" value="C:presynaptic active zone cytoplasmic component"/>
    <property type="evidence" value="ECO:0007669"/>
    <property type="project" value="TreeGrafter"/>
</dbReference>
<dbReference type="GO" id="GO:0061789">
    <property type="term" value="P:dense core granule priming"/>
    <property type="evidence" value="ECO:0007669"/>
    <property type="project" value="TreeGrafter"/>
</dbReference>